<feature type="chain" id="PRO_5004840921" description="START domain-containing protein" evidence="1">
    <location>
        <begin position="21"/>
        <end position="436"/>
    </location>
</feature>
<sequence length="436" mass="50055">MVSERCICVWALLELSACSTLRLAAMTALSTSSYSLMEPLVMKKRKLEYITPPLMHPPSVVALHSPTASDDFDFEAHPLYHSLSHIKTKRVKELEFYKRHIYDLQGQIETLKRCQTSLLPWEDIAQALKDDTLDKVRDNRSLKKEVEHNHRMYGFLKRWIASINSPRSSVPHAFQDSWRQSTLFAGDDASRHVGITWVIRHMHRNADRALAHLVYPDEDDEYVDVEVVEVHEGVLETRVMHQFTVQYGLEDVSQACYVAEKTFAQFYLQRDFDDNYTALVNEGQDIEYAREEVGPANQSIADYLIQGRFHEDNRTMLCLKTVMDEAHPLDDTTWTVNTKQWLVADRTGPSTTRVRTYYTIEHPSTQTGFVPVEEVANVFNVDSDSVATAVDRLKDRQVATHTDQRKMYAVHLMNVLENFTSTPSSPSNIIKPETTG</sequence>
<name>W4G594_APHAT</name>
<keyword evidence="1" id="KW-0732">Signal</keyword>
<dbReference type="RefSeq" id="XP_009836596.1">
    <property type="nucleotide sequence ID" value="XM_009838294.1"/>
</dbReference>
<evidence type="ECO:0000256" key="1">
    <source>
        <dbReference type="SAM" id="SignalP"/>
    </source>
</evidence>
<protein>
    <recommendedName>
        <fullName evidence="3">START domain-containing protein</fullName>
    </recommendedName>
</protein>
<dbReference type="GeneID" id="20813385"/>
<evidence type="ECO:0008006" key="3">
    <source>
        <dbReference type="Google" id="ProtNLM"/>
    </source>
</evidence>
<dbReference type="AlphaFoldDB" id="W4G594"/>
<reference evidence="2" key="1">
    <citation type="submission" date="2013-12" db="EMBL/GenBank/DDBJ databases">
        <title>The Genome Sequence of Aphanomyces astaci APO3.</title>
        <authorList>
            <consortium name="The Broad Institute Genomics Platform"/>
            <person name="Russ C."/>
            <person name="Tyler B."/>
            <person name="van West P."/>
            <person name="Dieguez-Uribeondo J."/>
            <person name="Young S.K."/>
            <person name="Zeng Q."/>
            <person name="Gargeya S."/>
            <person name="Fitzgerald M."/>
            <person name="Abouelleil A."/>
            <person name="Alvarado L."/>
            <person name="Chapman S.B."/>
            <person name="Gainer-Dewar J."/>
            <person name="Goldberg J."/>
            <person name="Griggs A."/>
            <person name="Gujja S."/>
            <person name="Hansen M."/>
            <person name="Howarth C."/>
            <person name="Imamovic A."/>
            <person name="Ireland A."/>
            <person name="Larimer J."/>
            <person name="McCowan C."/>
            <person name="Murphy C."/>
            <person name="Pearson M."/>
            <person name="Poon T.W."/>
            <person name="Priest M."/>
            <person name="Roberts A."/>
            <person name="Saif S."/>
            <person name="Shea T."/>
            <person name="Sykes S."/>
            <person name="Wortman J."/>
            <person name="Nusbaum C."/>
            <person name="Birren B."/>
        </authorList>
    </citation>
    <scope>NUCLEOTIDE SEQUENCE [LARGE SCALE GENOMIC DNA]</scope>
    <source>
        <strain evidence="2">APO3</strain>
    </source>
</reference>
<dbReference type="OrthoDB" id="60278at2759"/>
<evidence type="ECO:0000313" key="2">
    <source>
        <dbReference type="EMBL" id="ETV74083.1"/>
    </source>
</evidence>
<accession>W4G594</accession>
<dbReference type="VEuPathDB" id="FungiDB:H257_11389"/>
<dbReference type="EMBL" id="KI913146">
    <property type="protein sequence ID" value="ETV74083.1"/>
    <property type="molecule type" value="Genomic_DNA"/>
</dbReference>
<feature type="signal peptide" evidence="1">
    <location>
        <begin position="1"/>
        <end position="20"/>
    </location>
</feature>
<organism evidence="2">
    <name type="scientific">Aphanomyces astaci</name>
    <name type="common">Crayfish plague agent</name>
    <dbReference type="NCBI Taxonomy" id="112090"/>
    <lineage>
        <taxon>Eukaryota</taxon>
        <taxon>Sar</taxon>
        <taxon>Stramenopiles</taxon>
        <taxon>Oomycota</taxon>
        <taxon>Saprolegniomycetes</taxon>
        <taxon>Saprolegniales</taxon>
        <taxon>Verrucalvaceae</taxon>
        <taxon>Aphanomyces</taxon>
    </lineage>
</organism>
<proteinExistence type="predicted"/>
<gene>
    <name evidence="2" type="ORF">H257_11389</name>
</gene>